<dbReference type="RefSeq" id="WP_267144368.1">
    <property type="nucleotide sequence ID" value="NZ_JAODIL010000081.1"/>
</dbReference>
<dbReference type="AlphaFoldDB" id="A0A9J6PZT8"/>
<comment type="caution">
    <text evidence="2">The sequence shown here is derived from an EMBL/GenBank/DDBJ whole genome shotgun (WGS) entry which is preliminary data.</text>
</comment>
<evidence type="ECO:0000313" key="2">
    <source>
        <dbReference type="EMBL" id="MCU5780428.1"/>
    </source>
</evidence>
<evidence type="ECO:0000313" key="3">
    <source>
        <dbReference type="Proteomes" id="UP001064262"/>
    </source>
</evidence>
<feature type="region of interest" description="Disordered" evidence="1">
    <location>
        <begin position="73"/>
        <end position="113"/>
    </location>
</feature>
<dbReference type="EMBL" id="JAODIM010000043">
    <property type="protein sequence ID" value="MCU5780428.1"/>
    <property type="molecule type" value="Genomic_DNA"/>
</dbReference>
<accession>A0A9J6PZT8</accession>
<protein>
    <submittedName>
        <fullName evidence="2">Uncharacterized protein</fullName>
    </submittedName>
</protein>
<evidence type="ECO:0000256" key="1">
    <source>
        <dbReference type="SAM" id="MobiDB-lite"/>
    </source>
</evidence>
<feature type="compositionally biased region" description="Basic and acidic residues" evidence="1">
    <location>
        <begin position="97"/>
        <end position="113"/>
    </location>
</feature>
<sequence length="113" mass="12019">MAEVVTVGCKLPNGLLIDVGGKITHLQGANSSNVIGGYGLTESVDKEYFEAWLKEHADQPYVKNELVFAQAKTNSAQSKATENASVKTGLEGLPQDKPVEGVVKDEEAMKAKG</sequence>
<reference evidence="2" key="1">
    <citation type="submission" date="2022-09" db="EMBL/GenBank/DDBJ databases">
        <title>Winslowiella arboricola sp. nov., isolated from bleeding cankers on broadleaf hosts.</title>
        <authorList>
            <person name="Brady C."/>
            <person name="Kaur S."/>
            <person name="Crampton B."/>
            <person name="Maddock D."/>
            <person name="Arnold D."/>
            <person name="Denman S."/>
        </authorList>
    </citation>
    <scope>NUCLEOTIDE SEQUENCE</scope>
    <source>
        <strain evidence="2">BAC 15a-03b</strain>
    </source>
</reference>
<gene>
    <name evidence="2" type="ORF">N5923_23330</name>
</gene>
<dbReference type="Proteomes" id="UP001064262">
    <property type="component" value="Unassembled WGS sequence"/>
</dbReference>
<proteinExistence type="predicted"/>
<organism evidence="2 3">
    <name type="scientific">Winslowiella arboricola</name>
    <dbReference type="NCBI Taxonomy" id="2978220"/>
    <lineage>
        <taxon>Bacteria</taxon>
        <taxon>Pseudomonadati</taxon>
        <taxon>Pseudomonadota</taxon>
        <taxon>Gammaproteobacteria</taxon>
        <taxon>Enterobacterales</taxon>
        <taxon>Erwiniaceae</taxon>
        <taxon>Winslowiella</taxon>
    </lineage>
</organism>
<name>A0A9J6PZT8_9GAMM</name>
<feature type="compositionally biased region" description="Polar residues" evidence="1">
    <location>
        <begin position="73"/>
        <end position="86"/>
    </location>
</feature>
<keyword evidence="3" id="KW-1185">Reference proteome</keyword>